<feature type="binding site" evidence="4">
    <location>
        <position position="203"/>
    </location>
    <ligand>
        <name>pyridoxal 5'-phosphate</name>
        <dbReference type="ChEBI" id="CHEBI:597326"/>
    </ligand>
</feature>
<dbReference type="EMBL" id="JBHSZO010000003">
    <property type="protein sequence ID" value="MFC7217039.1"/>
    <property type="molecule type" value="Genomic_DNA"/>
</dbReference>
<gene>
    <name evidence="4 7" type="primary">kynU</name>
    <name evidence="7" type="ORF">ACFQLX_02460</name>
</gene>
<dbReference type="PANTHER" id="PTHR14084">
    <property type="entry name" value="KYNURENINASE"/>
    <property type="match status" value="1"/>
</dbReference>
<keyword evidence="2 4" id="KW-0378">Hydrolase</keyword>
<dbReference type="Pfam" id="PF22580">
    <property type="entry name" value="KYNU_C"/>
    <property type="match status" value="1"/>
</dbReference>
<comment type="subunit">
    <text evidence="4 6">Homodimer.</text>
</comment>
<dbReference type="Proteomes" id="UP001596413">
    <property type="component" value="Unassembled WGS sequence"/>
</dbReference>
<dbReference type="PANTHER" id="PTHR14084:SF0">
    <property type="entry name" value="KYNURENINASE"/>
    <property type="match status" value="1"/>
</dbReference>
<comment type="pathway">
    <text evidence="4 6">Amino-acid degradation; L-kynurenine degradation; L-alanine and anthranilate from L-kynurenine: step 1/1.</text>
</comment>
<comment type="caution">
    <text evidence="7">The sequence shown here is derived from an EMBL/GenBank/DDBJ whole genome shotgun (WGS) entry which is preliminary data.</text>
</comment>
<evidence type="ECO:0000256" key="5">
    <source>
        <dbReference type="NCBIfam" id="TIGR01814"/>
    </source>
</evidence>
<dbReference type="EC" id="3.7.1.3" evidence="4 5"/>
<sequence>MSEPIAVEPVVEAARLDAADPLAPLRARFVLDDAVYLDGNSLGALPAAVPDRLAEVVRREWGELRIRSWTEAGWWTAPERIGDRIAPLVGAAPGQIVVGDSTSVNVFKALVAAIRLAGEERDEVLVDATTFPTDGYLAASAARMTGRTLRPLPPEAIAAEAGPRTAAALVNHVDYRTGRLNDLPGITAALHAAGALAVWDLCHSAGALPVGLDEHGVDLAVGCTYKYLNGGPGSPAYLYINRAVQGGFDSPLPGWNGHREPFGMRPEFAPAEGALRGRVGTPDILSMLALEAALEVWDGVGIEAVRAKSLALTDFFLRRVAAEVPAGLVESLTPAAHAERGSQVALRCADAGKVMAELIARGVIGDFREPDVLRFGFTPLYTSFTDAYTAARTLGAVLAP</sequence>
<dbReference type="InterPro" id="IPR010111">
    <property type="entry name" value="Kynureninase"/>
</dbReference>
<dbReference type="InterPro" id="IPR015422">
    <property type="entry name" value="PyrdxlP-dep_Trfase_small"/>
</dbReference>
<feature type="binding site" evidence="4">
    <location>
        <position position="102"/>
    </location>
    <ligand>
        <name>pyridoxal 5'-phosphate</name>
        <dbReference type="ChEBI" id="CHEBI:597326"/>
    </ligand>
</feature>
<comment type="cofactor">
    <cofactor evidence="4 6">
        <name>pyridoxal 5'-phosphate</name>
        <dbReference type="ChEBI" id="CHEBI:597326"/>
    </cofactor>
</comment>
<feature type="binding site" evidence="4">
    <location>
        <begin position="131"/>
        <end position="134"/>
    </location>
    <ligand>
        <name>pyridoxal 5'-phosphate</name>
        <dbReference type="ChEBI" id="CHEBI:597326"/>
    </ligand>
</feature>
<comment type="pathway">
    <text evidence="4 6">Cofactor biosynthesis; NAD(+) biosynthesis; quinolinate from L-kynurenine: step 2/3.</text>
</comment>
<dbReference type="HAMAP" id="MF_01970">
    <property type="entry name" value="Kynureninase"/>
    <property type="match status" value="1"/>
</dbReference>
<feature type="binding site" evidence="4">
    <location>
        <position position="281"/>
    </location>
    <ligand>
        <name>pyridoxal 5'-phosphate</name>
        <dbReference type="ChEBI" id="CHEBI:597326"/>
    </ligand>
</feature>
<dbReference type="GO" id="GO:0030429">
    <property type="term" value="F:kynureninase activity"/>
    <property type="evidence" value="ECO:0007669"/>
    <property type="project" value="UniProtKB-EC"/>
</dbReference>
<feature type="binding site" evidence="4">
    <location>
        <position position="255"/>
    </location>
    <ligand>
        <name>pyridoxal 5'-phosphate</name>
        <dbReference type="ChEBI" id="CHEBI:597326"/>
    </ligand>
</feature>
<feature type="binding site" evidence="4">
    <location>
        <position position="225"/>
    </location>
    <ligand>
        <name>pyridoxal 5'-phosphate</name>
        <dbReference type="ChEBI" id="CHEBI:597326"/>
    </ligand>
</feature>
<keyword evidence="1 4" id="KW-0662">Pyridine nucleotide biosynthesis</keyword>
<proteinExistence type="inferred from homology"/>
<organism evidence="7 8">
    <name type="scientific">Streptomyces polyrhachis</name>
    <dbReference type="NCBI Taxonomy" id="1282885"/>
    <lineage>
        <taxon>Bacteria</taxon>
        <taxon>Bacillati</taxon>
        <taxon>Actinomycetota</taxon>
        <taxon>Actinomycetes</taxon>
        <taxon>Kitasatosporales</taxon>
        <taxon>Streptomycetaceae</taxon>
        <taxon>Streptomyces</taxon>
    </lineage>
</organism>
<feature type="modified residue" description="N6-(pyridoxal phosphate)lysine" evidence="4">
    <location>
        <position position="226"/>
    </location>
</feature>
<comment type="similarity">
    <text evidence="4 6">Belongs to the kynureninase family.</text>
</comment>
<evidence type="ECO:0000256" key="1">
    <source>
        <dbReference type="ARBA" id="ARBA00022642"/>
    </source>
</evidence>
<keyword evidence="8" id="KW-1185">Reference proteome</keyword>
<dbReference type="InterPro" id="IPR015421">
    <property type="entry name" value="PyrdxlP-dep_Trfase_major"/>
</dbReference>
<evidence type="ECO:0000256" key="2">
    <source>
        <dbReference type="ARBA" id="ARBA00022801"/>
    </source>
</evidence>
<reference evidence="8" key="1">
    <citation type="journal article" date="2019" name="Int. J. Syst. Evol. Microbiol.">
        <title>The Global Catalogue of Microorganisms (GCM) 10K type strain sequencing project: providing services to taxonomists for standard genome sequencing and annotation.</title>
        <authorList>
            <consortium name="The Broad Institute Genomics Platform"/>
            <consortium name="The Broad Institute Genome Sequencing Center for Infectious Disease"/>
            <person name="Wu L."/>
            <person name="Ma J."/>
        </authorList>
    </citation>
    <scope>NUCLEOTIDE SEQUENCE [LARGE SCALE GENOMIC DNA]</scope>
    <source>
        <strain evidence="8">CGMCC 1.13681</strain>
    </source>
</reference>
<evidence type="ECO:0000256" key="6">
    <source>
        <dbReference type="PIRNR" id="PIRNR038800"/>
    </source>
</evidence>
<dbReference type="Gene3D" id="3.40.640.10">
    <property type="entry name" value="Type I PLP-dependent aspartate aminotransferase-like (Major domain)"/>
    <property type="match status" value="1"/>
</dbReference>
<dbReference type="InterPro" id="IPR015424">
    <property type="entry name" value="PyrdxlP-dep_Trfase"/>
</dbReference>
<comment type="catalytic activity">
    <reaction evidence="6">
        <text>3-hydroxy-L-kynurenine + H2O = 3-hydroxyanthranilate + L-alanine + H(+)</text>
        <dbReference type="Rhea" id="RHEA:25143"/>
        <dbReference type="ChEBI" id="CHEBI:15377"/>
        <dbReference type="ChEBI" id="CHEBI:15378"/>
        <dbReference type="ChEBI" id="CHEBI:36559"/>
        <dbReference type="ChEBI" id="CHEBI:57972"/>
        <dbReference type="ChEBI" id="CHEBI:58125"/>
        <dbReference type="EC" id="3.7.1.3"/>
    </reaction>
</comment>
<keyword evidence="3 4" id="KW-0663">Pyridoxal phosphate</keyword>
<comment type="function">
    <text evidence="4 6">Catalyzes the cleavage of L-kynurenine (L-Kyn) and L-3-hydroxykynurenine (L-3OHKyn) into anthranilic acid (AA) and 3-hydroxyanthranilic acid (3-OHAA), respectively.</text>
</comment>
<dbReference type="NCBIfam" id="TIGR01814">
    <property type="entry name" value="kynureninase"/>
    <property type="match status" value="1"/>
</dbReference>
<comment type="catalytic activity">
    <reaction evidence="4 6">
        <text>L-kynurenine + H2O = anthranilate + L-alanine + H(+)</text>
        <dbReference type="Rhea" id="RHEA:16813"/>
        <dbReference type="ChEBI" id="CHEBI:15377"/>
        <dbReference type="ChEBI" id="CHEBI:15378"/>
        <dbReference type="ChEBI" id="CHEBI:16567"/>
        <dbReference type="ChEBI" id="CHEBI:57959"/>
        <dbReference type="ChEBI" id="CHEBI:57972"/>
        <dbReference type="EC" id="3.7.1.3"/>
    </reaction>
</comment>
<evidence type="ECO:0000256" key="4">
    <source>
        <dbReference type="HAMAP-Rule" id="MF_01970"/>
    </source>
</evidence>
<dbReference type="RefSeq" id="WP_386411396.1">
    <property type="nucleotide sequence ID" value="NZ_JBHSZO010000003.1"/>
</dbReference>
<dbReference type="PIRSF" id="PIRSF038800">
    <property type="entry name" value="KYNU"/>
    <property type="match status" value="1"/>
</dbReference>
<name>A0ABW2GAM1_9ACTN</name>
<accession>A0ABW2GAM1</accession>
<dbReference type="SUPFAM" id="SSF53383">
    <property type="entry name" value="PLP-dependent transferases"/>
    <property type="match status" value="1"/>
</dbReference>
<evidence type="ECO:0000313" key="8">
    <source>
        <dbReference type="Proteomes" id="UP001596413"/>
    </source>
</evidence>
<feature type="binding site" evidence="4">
    <location>
        <position position="103"/>
    </location>
    <ligand>
        <name>pyridoxal 5'-phosphate</name>
        <dbReference type="ChEBI" id="CHEBI:597326"/>
    </ligand>
</feature>
<protein>
    <recommendedName>
        <fullName evidence="4 5">Kynureninase</fullName>
        <ecNumber evidence="4 5">3.7.1.3</ecNumber>
    </recommendedName>
    <alternativeName>
        <fullName evidence="4">L-kynurenine hydrolase</fullName>
    </alternativeName>
</protein>
<evidence type="ECO:0000256" key="3">
    <source>
        <dbReference type="ARBA" id="ARBA00022898"/>
    </source>
</evidence>
<feature type="binding site" evidence="4">
    <location>
        <position position="200"/>
    </location>
    <ligand>
        <name>pyridoxal 5'-phosphate</name>
        <dbReference type="ChEBI" id="CHEBI:597326"/>
    </ligand>
</feature>
<dbReference type="Gene3D" id="3.90.1150.10">
    <property type="entry name" value="Aspartate Aminotransferase, domain 1"/>
    <property type="match status" value="1"/>
</dbReference>
<comment type="caution">
    <text evidence="4">Lacks conserved residue(s) required for the propagation of feature annotation.</text>
</comment>
<evidence type="ECO:0000313" key="7">
    <source>
        <dbReference type="EMBL" id="MFC7217039.1"/>
    </source>
</evidence>